<keyword evidence="3" id="KW-0349">Heme</keyword>
<gene>
    <name evidence="6" type="ORF">EOE18_09690</name>
</gene>
<keyword evidence="7" id="KW-1185">Reference proteome</keyword>
<dbReference type="SUPFAM" id="SSF46458">
    <property type="entry name" value="Globin-like"/>
    <property type="match status" value="1"/>
</dbReference>
<keyword evidence="2" id="KW-0813">Transport</keyword>
<dbReference type="GO" id="GO:0015671">
    <property type="term" value="P:oxygen transport"/>
    <property type="evidence" value="ECO:0007669"/>
    <property type="project" value="InterPro"/>
</dbReference>
<dbReference type="EMBL" id="SACO01000006">
    <property type="protein sequence ID" value="RVU05001.1"/>
    <property type="molecule type" value="Genomic_DNA"/>
</dbReference>
<dbReference type="InterPro" id="IPR001486">
    <property type="entry name" value="Hemoglobin_trunc"/>
</dbReference>
<accession>A0A3S2Y8V4</accession>
<dbReference type="OrthoDB" id="9790913at2"/>
<dbReference type="InterPro" id="IPR009050">
    <property type="entry name" value="Globin-like_sf"/>
</dbReference>
<dbReference type="AlphaFoldDB" id="A0A3S2Y8V4"/>
<evidence type="ECO:0000256" key="2">
    <source>
        <dbReference type="ARBA" id="ARBA00022448"/>
    </source>
</evidence>
<dbReference type="Proteomes" id="UP000282837">
    <property type="component" value="Unassembled WGS sequence"/>
</dbReference>
<protein>
    <submittedName>
        <fullName evidence="6">Globin</fullName>
    </submittedName>
</protein>
<comment type="cofactor">
    <cofactor evidence="1">
        <name>heme</name>
        <dbReference type="ChEBI" id="CHEBI:30413"/>
    </cofactor>
</comment>
<evidence type="ECO:0000313" key="6">
    <source>
        <dbReference type="EMBL" id="RVU05001.1"/>
    </source>
</evidence>
<dbReference type="InterPro" id="IPR012292">
    <property type="entry name" value="Globin/Proto"/>
</dbReference>
<evidence type="ECO:0000256" key="1">
    <source>
        <dbReference type="ARBA" id="ARBA00001971"/>
    </source>
</evidence>
<evidence type="ECO:0000256" key="5">
    <source>
        <dbReference type="ARBA" id="ARBA00023004"/>
    </source>
</evidence>
<keyword evidence="4" id="KW-0479">Metal-binding</keyword>
<name>A0A3S2Y8V4_9SPHN</name>
<dbReference type="RefSeq" id="WP_127708904.1">
    <property type="nucleotide sequence ID" value="NZ_SACO01000006.1"/>
</dbReference>
<evidence type="ECO:0000313" key="7">
    <source>
        <dbReference type="Proteomes" id="UP000282837"/>
    </source>
</evidence>
<reference evidence="6 7" key="1">
    <citation type="submission" date="2019-01" db="EMBL/GenBank/DDBJ databases">
        <authorList>
            <person name="Chen W.-M."/>
        </authorList>
    </citation>
    <scope>NUCLEOTIDE SEQUENCE [LARGE SCALE GENOMIC DNA]</scope>
    <source>
        <strain evidence="6 7">FSY-9</strain>
    </source>
</reference>
<dbReference type="Pfam" id="PF01152">
    <property type="entry name" value="Bac_globin"/>
    <property type="match status" value="1"/>
</dbReference>
<comment type="caution">
    <text evidence="6">The sequence shown here is derived from an EMBL/GenBank/DDBJ whole genome shotgun (WGS) entry which is preliminary data.</text>
</comment>
<dbReference type="InterPro" id="IPR019795">
    <property type="entry name" value="Globin_bac-like_CS"/>
</dbReference>
<dbReference type="PROSITE" id="PS01213">
    <property type="entry name" value="GLOBIN_FAM_2"/>
    <property type="match status" value="1"/>
</dbReference>
<dbReference type="GO" id="GO:0046872">
    <property type="term" value="F:metal ion binding"/>
    <property type="evidence" value="ECO:0007669"/>
    <property type="project" value="UniProtKB-KW"/>
</dbReference>
<evidence type="ECO:0000256" key="3">
    <source>
        <dbReference type="ARBA" id="ARBA00022617"/>
    </source>
</evidence>
<dbReference type="Gene3D" id="1.10.490.10">
    <property type="entry name" value="Globins"/>
    <property type="match status" value="1"/>
</dbReference>
<sequence>MEETATKPVTPFQRLGGAETFHAIADRFYALMDADPAYADLRAMHGEDLAPMKASLAGFLIGWSGGPRDWFGQGKCMMSLHRPLPIAANTAKQWADAMRRAIGDVAPSDTEMAQALAGVLEEIALSMVPLPEKA</sequence>
<evidence type="ECO:0000256" key="4">
    <source>
        <dbReference type="ARBA" id="ARBA00022723"/>
    </source>
</evidence>
<dbReference type="GO" id="GO:0020037">
    <property type="term" value="F:heme binding"/>
    <property type="evidence" value="ECO:0007669"/>
    <property type="project" value="InterPro"/>
</dbReference>
<organism evidence="6 7">
    <name type="scientific">Novosphingobium umbonatum</name>
    <dbReference type="NCBI Taxonomy" id="1908524"/>
    <lineage>
        <taxon>Bacteria</taxon>
        <taxon>Pseudomonadati</taxon>
        <taxon>Pseudomonadota</taxon>
        <taxon>Alphaproteobacteria</taxon>
        <taxon>Sphingomonadales</taxon>
        <taxon>Sphingomonadaceae</taxon>
        <taxon>Novosphingobium</taxon>
    </lineage>
</organism>
<keyword evidence="5" id="KW-0408">Iron</keyword>
<proteinExistence type="predicted"/>
<dbReference type="GO" id="GO:0019825">
    <property type="term" value="F:oxygen binding"/>
    <property type="evidence" value="ECO:0007669"/>
    <property type="project" value="InterPro"/>
</dbReference>